<dbReference type="PANTHER" id="PTHR21310:SF39">
    <property type="entry name" value="AMINOGLYCOSIDE PHOSPHOTRANSFERASE DOMAIN-CONTAINING PROTEIN"/>
    <property type="match status" value="1"/>
</dbReference>
<dbReference type="InterPro" id="IPR051678">
    <property type="entry name" value="AGP_Transferase"/>
</dbReference>
<sequence>MDTPRGTSEWLLYTVLGAIADVLSAILTSVMPDKRPQRSIAASDVDKLTDEEILVLSENAPDLHPDAAVFRLTPGTVAKASQDMGGDIQDASEANTLNLLFTETTIPVPRVRRVVKREWDFLIVIDYIPGSTLAQVWPTFSIWKKIRIAFTLRRYVRQLRRLRGSATTPPVMVLAPRLSANLYQALIGTDTPSTQRICGSPIFTQVRFRRGPFASYSELSAWFNKRHQMAMDIEKLPQDDPSRNDLFDDSRPLVMTHQDLNLRNIMIDEDSRIWIIDWGWAGYYPEWFEYVAMEAQNEDDEISGTNDELWKAMIPFICGPYFKQERAWEAGMGFVLCLSELKENRIFSIDYVLCFVKSSLRLIRPIETAAK</sequence>
<comment type="caution">
    <text evidence="3">The sequence shown here is derived from an EMBL/GenBank/DDBJ whole genome shotgun (WGS) entry which is preliminary data.</text>
</comment>
<keyword evidence="1" id="KW-0812">Transmembrane</keyword>
<protein>
    <recommendedName>
        <fullName evidence="2">Aminoglycoside phosphotransferase domain-containing protein</fullName>
    </recommendedName>
</protein>
<proteinExistence type="predicted"/>
<organism evidence="3 4">
    <name type="scientific">Leucocoprinus birnbaumii</name>
    <dbReference type="NCBI Taxonomy" id="56174"/>
    <lineage>
        <taxon>Eukaryota</taxon>
        <taxon>Fungi</taxon>
        <taxon>Dikarya</taxon>
        <taxon>Basidiomycota</taxon>
        <taxon>Agaricomycotina</taxon>
        <taxon>Agaricomycetes</taxon>
        <taxon>Agaricomycetidae</taxon>
        <taxon>Agaricales</taxon>
        <taxon>Agaricineae</taxon>
        <taxon>Agaricaceae</taxon>
        <taxon>Leucocoprinus</taxon>
    </lineage>
</organism>
<name>A0AAD5VP93_9AGAR</name>
<feature type="transmembrane region" description="Helical" evidence="1">
    <location>
        <begin position="12"/>
        <end position="30"/>
    </location>
</feature>
<accession>A0AAD5VP93</accession>
<dbReference type="Pfam" id="PF01636">
    <property type="entry name" value="APH"/>
    <property type="match status" value="1"/>
</dbReference>
<reference evidence="3" key="1">
    <citation type="submission" date="2022-07" db="EMBL/GenBank/DDBJ databases">
        <title>Genome Sequence of Leucocoprinus birnbaumii.</title>
        <authorList>
            <person name="Buettner E."/>
        </authorList>
    </citation>
    <scope>NUCLEOTIDE SEQUENCE</scope>
    <source>
        <strain evidence="3">VT141</strain>
    </source>
</reference>
<evidence type="ECO:0000313" key="4">
    <source>
        <dbReference type="Proteomes" id="UP001213000"/>
    </source>
</evidence>
<keyword evidence="4" id="KW-1185">Reference proteome</keyword>
<gene>
    <name evidence="3" type="ORF">NP233_g8702</name>
</gene>
<dbReference type="PANTHER" id="PTHR21310">
    <property type="entry name" value="AMINOGLYCOSIDE PHOSPHOTRANSFERASE-RELATED-RELATED"/>
    <property type="match status" value="1"/>
</dbReference>
<dbReference type="InterPro" id="IPR011009">
    <property type="entry name" value="Kinase-like_dom_sf"/>
</dbReference>
<dbReference type="Proteomes" id="UP001213000">
    <property type="component" value="Unassembled WGS sequence"/>
</dbReference>
<dbReference type="SUPFAM" id="SSF56112">
    <property type="entry name" value="Protein kinase-like (PK-like)"/>
    <property type="match status" value="1"/>
</dbReference>
<evidence type="ECO:0000259" key="2">
    <source>
        <dbReference type="Pfam" id="PF01636"/>
    </source>
</evidence>
<dbReference type="Gene3D" id="3.90.1200.10">
    <property type="match status" value="1"/>
</dbReference>
<evidence type="ECO:0000256" key="1">
    <source>
        <dbReference type="SAM" id="Phobius"/>
    </source>
</evidence>
<feature type="domain" description="Aminoglycoside phosphotransferase" evidence="2">
    <location>
        <begin position="102"/>
        <end position="291"/>
    </location>
</feature>
<dbReference type="InterPro" id="IPR002575">
    <property type="entry name" value="Aminoglycoside_PTrfase"/>
</dbReference>
<evidence type="ECO:0000313" key="3">
    <source>
        <dbReference type="EMBL" id="KAJ3563801.1"/>
    </source>
</evidence>
<dbReference type="EMBL" id="JANIEX010000721">
    <property type="protein sequence ID" value="KAJ3563801.1"/>
    <property type="molecule type" value="Genomic_DNA"/>
</dbReference>
<keyword evidence="1" id="KW-1133">Transmembrane helix</keyword>
<keyword evidence="1" id="KW-0472">Membrane</keyword>
<dbReference type="AlphaFoldDB" id="A0AAD5VP93"/>